<feature type="compositionally biased region" description="Polar residues" evidence="4">
    <location>
        <begin position="196"/>
        <end position="211"/>
    </location>
</feature>
<accession>A0A1U7WNA3</accession>
<dbReference type="PROSITE" id="PS50011">
    <property type="entry name" value="PROTEIN_KINASE_DOM"/>
    <property type="match status" value="1"/>
</dbReference>
<dbReference type="InterPro" id="IPR008266">
    <property type="entry name" value="Tyr_kinase_AS"/>
</dbReference>
<organism evidence="6 7">
    <name type="scientific">Nicotiana sylvestris</name>
    <name type="common">Wood tobacco</name>
    <name type="synonym">South American tobacco</name>
    <dbReference type="NCBI Taxonomy" id="4096"/>
    <lineage>
        <taxon>Eukaryota</taxon>
        <taxon>Viridiplantae</taxon>
        <taxon>Streptophyta</taxon>
        <taxon>Embryophyta</taxon>
        <taxon>Tracheophyta</taxon>
        <taxon>Spermatophyta</taxon>
        <taxon>Magnoliopsida</taxon>
        <taxon>eudicotyledons</taxon>
        <taxon>Gunneridae</taxon>
        <taxon>Pentapetalae</taxon>
        <taxon>asterids</taxon>
        <taxon>lamiids</taxon>
        <taxon>Solanales</taxon>
        <taxon>Solanaceae</taxon>
        <taxon>Nicotianoideae</taxon>
        <taxon>Nicotianeae</taxon>
        <taxon>Nicotiana</taxon>
    </lineage>
</organism>
<dbReference type="AlphaFoldDB" id="A0A1U7WNA3"/>
<keyword evidence="2" id="KW-0547">Nucleotide-binding</keyword>
<dbReference type="PANTHER" id="PTHR47989">
    <property type="entry name" value="OS01G0750732 PROTEIN"/>
    <property type="match status" value="1"/>
</dbReference>
<dbReference type="FunFam" id="3.30.200.20:FF:000604">
    <property type="entry name" value="Proline-rich receptor-like protein kinase PERK8"/>
    <property type="match status" value="1"/>
</dbReference>
<dbReference type="InterPro" id="IPR001245">
    <property type="entry name" value="Ser-Thr/Tyr_kinase_cat_dom"/>
</dbReference>
<dbReference type="Gene3D" id="3.30.200.20">
    <property type="entry name" value="Phosphorylase Kinase, domain 1"/>
    <property type="match status" value="1"/>
</dbReference>
<proteinExistence type="predicted"/>
<gene>
    <name evidence="7" type="primary">LOC104229173</name>
</gene>
<dbReference type="RefSeq" id="XP_009780058.1">
    <property type="nucleotide sequence ID" value="XM_009781756.1"/>
</dbReference>
<name>A0A1U7WNA3_NICSY</name>
<dbReference type="GO" id="GO:0004713">
    <property type="term" value="F:protein tyrosine kinase activity"/>
    <property type="evidence" value="ECO:0007669"/>
    <property type="project" value="InterPro"/>
</dbReference>
<evidence type="ECO:0000313" key="6">
    <source>
        <dbReference type="Proteomes" id="UP000189701"/>
    </source>
</evidence>
<evidence type="ECO:0000256" key="4">
    <source>
        <dbReference type="SAM" id="MobiDB-lite"/>
    </source>
</evidence>
<keyword evidence="3" id="KW-0067">ATP-binding</keyword>
<dbReference type="InterPro" id="IPR000719">
    <property type="entry name" value="Prot_kinase_dom"/>
</dbReference>
<evidence type="ECO:0000256" key="3">
    <source>
        <dbReference type="ARBA" id="ARBA00022840"/>
    </source>
</evidence>
<feature type="domain" description="Protein kinase" evidence="5">
    <location>
        <begin position="335"/>
        <end position="605"/>
    </location>
</feature>
<dbReference type="InterPro" id="IPR011009">
    <property type="entry name" value="Kinase-like_dom_sf"/>
</dbReference>
<evidence type="ECO:0000256" key="2">
    <source>
        <dbReference type="ARBA" id="ARBA00022741"/>
    </source>
</evidence>
<keyword evidence="1" id="KW-0808">Transferase</keyword>
<feature type="compositionally biased region" description="Polar residues" evidence="4">
    <location>
        <begin position="625"/>
        <end position="634"/>
    </location>
</feature>
<dbReference type="CDD" id="cd14066">
    <property type="entry name" value="STKc_IRAK"/>
    <property type="match status" value="1"/>
</dbReference>
<dbReference type="SUPFAM" id="SSF56112">
    <property type="entry name" value="Protein kinase-like (PK-like)"/>
    <property type="match status" value="1"/>
</dbReference>
<dbReference type="PANTHER" id="PTHR47989:SF8">
    <property type="entry name" value="INACTIVE PROTEIN KINASE SELMODRAFT_444075-LIKE"/>
    <property type="match status" value="1"/>
</dbReference>
<evidence type="ECO:0000256" key="1">
    <source>
        <dbReference type="ARBA" id="ARBA00022527"/>
    </source>
</evidence>
<sequence length="704" mass="79401">MGSKRVVVVHDTSKEVNWAAIRGVLHNLCLKAGDELILLGVVHQFNNSTTSSAFLVTVKLLGQRNRVDHKLVEEELVKRMEEYNKSLEMLMLLKQCEVQKVKFHIEVQAGNSRKVVDVIAIKRLDATWIILDREMKKEKRYFMEKLSCGISKLKSDNSIEDVRGSLILMENTDVSLTINKFSYDEMIPGDDDSSDELTSPQQDSEVISRVTTSSKEQASSILGKPSSEFCENLVKKSSASDLVNSSSSLENPSSSSSSSQQKAKITEKSLSHISNNQTEKHQTIDKEKMEMIIDQYFCGAIFKTPECSICGNKRPKMGWHKDFSYMELEKATEWFSNENFLSKGGFGSVYRGVLKNGQRVAVKQHNGMSLQGDKEFKCEVEVLSKARHPNLVMLLGSCSEGNQKLLVYEYVCNGSLDQFLSGDIRMPRNWERRMKIALGAARGLEYLHKHNIIHRDIRPNNILITHDHESLLGDFGLAKAGYDESQNSSGNDVVGTLGYMAPEYAANGKFSTKTDVYAFGVVLLQLITGLKTTNNHPEDKSLVEWAMPLLEQRNYPRLVDKRIGDSHDFHQLFWMVEIAEKCLKKDPNKRHTMEWVAKTLGHIMEGSTDNSIDFNPIESSSYVNIGDNNNSNYSKQEDVKGKEDDKILGTEATSSCSTYRTSSSKSWSPSSSNTQEGYERKKIHLKHKGPSPNKGKLLYEEMIH</sequence>
<dbReference type="PROSITE" id="PS00109">
    <property type="entry name" value="PROTEIN_KINASE_TYR"/>
    <property type="match status" value="1"/>
</dbReference>
<feature type="compositionally biased region" description="Low complexity" evidence="4">
    <location>
        <begin position="244"/>
        <end position="259"/>
    </location>
</feature>
<dbReference type="SMART" id="SM00219">
    <property type="entry name" value="TyrKc"/>
    <property type="match status" value="1"/>
</dbReference>
<feature type="region of interest" description="Disordered" evidence="4">
    <location>
        <begin position="244"/>
        <end position="285"/>
    </location>
</feature>
<dbReference type="GO" id="GO:0005524">
    <property type="term" value="F:ATP binding"/>
    <property type="evidence" value="ECO:0007669"/>
    <property type="project" value="UniProtKB-KW"/>
</dbReference>
<reference evidence="7" key="2">
    <citation type="submission" date="2025-08" db="UniProtKB">
        <authorList>
            <consortium name="RefSeq"/>
        </authorList>
    </citation>
    <scope>IDENTIFICATION</scope>
    <source>
        <tissue evidence="7">Leaf</tissue>
    </source>
</reference>
<keyword evidence="1" id="KW-0418">Kinase</keyword>
<keyword evidence="1" id="KW-0723">Serine/threonine-protein kinase</keyword>
<reference evidence="6" key="1">
    <citation type="journal article" date="2013" name="Genome Biol.">
        <title>Reference genomes and transcriptomes of Nicotiana sylvestris and Nicotiana tomentosiformis.</title>
        <authorList>
            <person name="Sierro N."/>
            <person name="Battey J.N."/>
            <person name="Ouadi S."/>
            <person name="Bovet L."/>
            <person name="Goepfert S."/>
            <person name="Bakaher N."/>
            <person name="Peitsch M.C."/>
            <person name="Ivanov N.V."/>
        </authorList>
    </citation>
    <scope>NUCLEOTIDE SEQUENCE [LARGE SCALE GENOMIC DNA]</scope>
</reference>
<evidence type="ECO:0000259" key="5">
    <source>
        <dbReference type="PROSITE" id="PS50011"/>
    </source>
</evidence>
<feature type="region of interest" description="Disordered" evidence="4">
    <location>
        <begin position="189"/>
        <end position="211"/>
    </location>
</feature>
<keyword evidence="6" id="KW-1185">Reference proteome</keyword>
<evidence type="ECO:0000313" key="7">
    <source>
        <dbReference type="RefSeq" id="XP_009780058.1"/>
    </source>
</evidence>
<protein>
    <submittedName>
        <fullName evidence="7">Inactive protein kinase SELMODRAFT_444075-like isoform X1</fullName>
    </submittedName>
</protein>
<dbReference type="eggNOG" id="KOG1187">
    <property type="taxonomic scope" value="Eukaryota"/>
</dbReference>
<dbReference type="GO" id="GO:0004674">
    <property type="term" value="F:protein serine/threonine kinase activity"/>
    <property type="evidence" value="ECO:0007669"/>
    <property type="project" value="UniProtKB-KW"/>
</dbReference>
<dbReference type="InterPro" id="IPR020635">
    <property type="entry name" value="Tyr_kinase_cat_dom"/>
</dbReference>
<dbReference type="Pfam" id="PF07714">
    <property type="entry name" value="PK_Tyr_Ser-Thr"/>
    <property type="match status" value="1"/>
</dbReference>
<dbReference type="Gene3D" id="1.10.510.10">
    <property type="entry name" value="Transferase(Phosphotransferase) domain 1"/>
    <property type="match status" value="1"/>
</dbReference>
<feature type="compositionally biased region" description="Low complexity" evidence="4">
    <location>
        <begin position="653"/>
        <end position="674"/>
    </location>
</feature>
<feature type="compositionally biased region" description="Basic and acidic residues" evidence="4">
    <location>
        <begin position="635"/>
        <end position="648"/>
    </location>
</feature>
<feature type="region of interest" description="Disordered" evidence="4">
    <location>
        <begin position="625"/>
        <end position="704"/>
    </location>
</feature>
<dbReference type="Proteomes" id="UP000189701">
    <property type="component" value="Unplaced"/>
</dbReference>